<gene>
    <name evidence="2" type="ORF">DQQ10_10870</name>
</gene>
<keyword evidence="1" id="KW-0732">Signal</keyword>
<comment type="caution">
    <text evidence="2">The sequence shown here is derived from an EMBL/GenBank/DDBJ whole genome shotgun (WGS) entry which is preliminary data.</text>
</comment>
<protein>
    <recommendedName>
        <fullName evidence="4">Lipocalin-like domain-containing protein</fullName>
    </recommendedName>
</protein>
<dbReference type="EMBL" id="QMFY01000004">
    <property type="protein sequence ID" value="RAW01396.1"/>
    <property type="molecule type" value="Genomic_DNA"/>
</dbReference>
<evidence type="ECO:0000313" key="2">
    <source>
        <dbReference type="EMBL" id="RAW01396.1"/>
    </source>
</evidence>
<feature type="chain" id="PRO_5016627789" description="Lipocalin-like domain-containing protein" evidence="1">
    <location>
        <begin position="24"/>
        <end position="157"/>
    </location>
</feature>
<organism evidence="2 3">
    <name type="scientific">Pseudochryseolinea flava</name>
    <dbReference type="NCBI Taxonomy" id="2059302"/>
    <lineage>
        <taxon>Bacteria</taxon>
        <taxon>Pseudomonadati</taxon>
        <taxon>Bacteroidota</taxon>
        <taxon>Cytophagia</taxon>
        <taxon>Cytophagales</taxon>
        <taxon>Fulvivirgaceae</taxon>
        <taxon>Pseudochryseolinea</taxon>
    </lineage>
</organism>
<sequence>MKAVKVMFWFMMAIMLPLATIHAQDQKGKKVTKKLISDVVGKWELKETVDLQKKGAIRKDTLGFDWIEFSEDGKYSLGSAGQNGTVEAIDSGSYRVNEQGGLLYLDSSSDNGQVSQVPSEWTIAVKEAEMKISSRASVHGKRFEYRYHRVKEGLNKK</sequence>
<feature type="signal peptide" evidence="1">
    <location>
        <begin position="1"/>
        <end position="23"/>
    </location>
</feature>
<evidence type="ECO:0000256" key="1">
    <source>
        <dbReference type="SAM" id="SignalP"/>
    </source>
</evidence>
<accession>A0A364Y3N6</accession>
<name>A0A364Y3N6_9BACT</name>
<reference evidence="2 3" key="1">
    <citation type="submission" date="2018-06" db="EMBL/GenBank/DDBJ databases">
        <title>Chryseolinea flavus sp. nov., a member of the phylum Bacteroidetes isolated from soil.</title>
        <authorList>
            <person name="Li Y."/>
            <person name="Wang J."/>
        </authorList>
    </citation>
    <scope>NUCLEOTIDE SEQUENCE [LARGE SCALE GENOMIC DNA]</scope>
    <source>
        <strain evidence="2 3">SDU1-6</strain>
    </source>
</reference>
<keyword evidence="3" id="KW-1185">Reference proteome</keyword>
<evidence type="ECO:0008006" key="4">
    <source>
        <dbReference type="Google" id="ProtNLM"/>
    </source>
</evidence>
<proteinExistence type="predicted"/>
<evidence type="ECO:0000313" key="3">
    <source>
        <dbReference type="Proteomes" id="UP000251889"/>
    </source>
</evidence>
<dbReference type="RefSeq" id="WP_112746882.1">
    <property type="nucleotide sequence ID" value="NZ_QMFY01000004.1"/>
</dbReference>
<dbReference type="Proteomes" id="UP000251889">
    <property type="component" value="Unassembled WGS sequence"/>
</dbReference>
<dbReference type="AlphaFoldDB" id="A0A364Y3N6"/>